<proteinExistence type="predicted"/>
<organism evidence="1">
    <name type="scientific">hydrothermal vent metagenome</name>
    <dbReference type="NCBI Taxonomy" id="652676"/>
    <lineage>
        <taxon>unclassified sequences</taxon>
        <taxon>metagenomes</taxon>
        <taxon>ecological metagenomes</taxon>
    </lineage>
</organism>
<dbReference type="PANTHER" id="PTHR45632:SF24">
    <property type="entry name" value="GALACTOSE OXIDASE"/>
    <property type="match status" value="1"/>
</dbReference>
<dbReference type="PANTHER" id="PTHR45632">
    <property type="entry name" value="LD33804P"/>
    <property type="match status" value="1"/>
</dbReference>
<evidence type="ECO:0000313" key="1">
    <source>
        <dbReference type="EMBL" id="VAV87983.1"/>
    </source>
</evidence>
<dbReference type="Gene3D" id="2.120.10.80">
    <property type="entry name" value="Kelch-type beta propeller"/>
    <property type="match status" value="2"/>
</dbReference>
<protein>
    <submittedName>
        <fullName evidence="1">Kelch motif domain protein</fullName>
    </submittedName>
</protein>
<name>A0A3B0RTX6_9ZZZZ</name>
<dbReference type="InterPro" id="IPR015915">
    <property type="entry name" value="Kelch-typ_b-propeller"/>
</dbReference>
<dbReference type="AlphaFoldDB" id="A0A3B0RTX6"/>
<dbReference type="PROSITE" id="PS51257">
    <property type="entry name" value="PROKAR_LIPOPROTEIN"/>
    <property type="match status" value="1"/>
</dbReference>
<gene>
    <name evidence="1" type="ORF">MNBD_ALPHA06-1271</name>
</gene>
<dbReference type="InterPro" id="IPR006652">
    <property type="entry name" value="Kelch_1"/>
</dbReference>
<accession>A0A3B0RTX6</accession>
<sequence>MRHIAALLATLLLVACDALSPGNQSLRLPIPITNNAVALVGDTAYSFAGLGAGKTWKDVTSRAFACDLPVASCREIPGLPDGVGRLASAAVVVHGKIFLFGGYTVAMDATEVSTPDVWAFDPATETYALMTEMPVPVDDAVAVTYQDRYVYLISGWHDGDDNNVDLVQVLDTQQNRWFTATRFPGAPVFGHAGGIIGNIILICDGVKVVPPVTIAKRRTFAPSPACWRGEIALDDPAKISWSLAGVMPPAHYRMAATGFAGGIWFAGGSDNPYNYNGIGYDGNASTASKRLWRYDIKTNKFSNQPDKPLASMDHRAMLVWQDKFVIVGGMGTQQEVLDVVQIF</sequence>
<dbReference type="SUPFAM" id="SSF117281">
    <property type="entry name" value="Kelch motif"/>
    <property type="match status" value="1"/>
</dbReference>
<dbReference type="Pfam" id="PF01344">
    <property type="entry name" value="Kelch_1"/>
    <property type="match status" value="1"/>
</dbReference>
<dbReference type="EMBL" id="UOEE01000053">
    <property type="protein sequence ID" value="VAV87983.1"/>
    <property type="molecule type" value="Genomic_DNA"/>
</dbReference>
<reference evidence="1" key="1">
    <citation type="submission" date="2018-06" db="EMBL/GenBank/DDBJ databases">
        <authorList>
            <person name="Zhirakovskaya E."/>
        </authorList>
    </citation>
    <scope>NUCLEOTIDE SEQUENCE</scope>
</reference>